<dbReference type="AlphaFoldDB" id="A0A841ED28"/>
<evidence type="ECO:0000256" key="1">
    <source>
        <dbReference type="SAM" id="MobiDB-lite"/>
    </source>
</evidence>
<name>A0A841ED28_9ACTN</name>
<organism evidence="3 4">
    <name type="scientific">Streptomonospora salina</name>
    <dbReference type="NCBI Taxonomy" id="104205"/>
    <lineage>
        <taxon>Bacteria</taxon>
        <taxon>Bacillati</taxon>
        <taxon>Actinomycetota</taxon>
        <taxon>Actinomycetes</taxon>
        <taxon>Streptosporangiales</taxon>
        <taxon>Nocardiopsidaceae</taxon>
        <taxon>Streptomonospora</taxon>
    </lineage>
</organism>
<evidence type="ECO:0000313" key="4">
    <source>
        <dbReference type="Proteomes" id="UP000578077"/>
    </source>
</evidence>
<feature type="region of interest" description="Disordered" evidence="1">
    <location>
        <begin position="59"/>
        <end position="89"/>
    </location>
</feature>
<dbReference type="Pfam" id="PF13977">
    <property type="entry name" value="TetR_C_6"/>
    <property type="match status" value="1"/>
</dbReference>
<sequence>MLDRLHPGGESGPDTARPTREAAAAILAVMDGLQVQWLLDPDAVDMAAVTRLVADTLATHLAQSDQTTRTGPADRDLPEPGAGTAHRTA</sequence>
<evidence type="ECO:0000259" key="2">
    <source>
        <dbReference type="Pfam" id="PF13977"/>
    </source>
</evidence>
<gene>
    <name evidence="3" type="ORF">HNR25_004861</name>
</gene>
<dbReference type="Proteomes" id="UP000578077">
    <property type="component" value="Unassembled WGS sequence"/>
</dbReference>
<dbReference type="SUPFAM" id="SSF48498">
    <property type="entry name" value="Tetracyclin repressor-like, C-terminal domain"/>
    <property type="match status" value="1"/>
</dbReference>
<feature type="compositionally biased region" description="Polar residues" evidence="1">
    <location>
        <begin position="61"/>
        <end position="70"/>
    </location>
</feature>
<evidence type="ECO:0000313" key="3">
    <source>
        <dbReference type="EMBL" id="MBB6001032.1"/>
    </source>
</evidence>
<accession>A0A841ED28</accession>
<reference evidence="3 4" key="1">
    <citation type="submission" date="2020-08" db="EMBL/GenBank/DDBJ databases">
        <title>Sequencing the genomes of 1000 actinobacteria strains.</title>
        <authorList>
            <person name="Klenk H.-P."/>
        </authorList>
    </citation>
    <scope>NUCLEOTIDE SEQUENCE [LARGE SCALE GENOMIC DNA]</scope>
    <source>
        <strain evidence="3 4">DSM 44593</strain>
    </source>
</reference>
<keyword evidence="4" id="KW-1185">Reference proteome</keyword>
<comment type="caution">
    <text evidence="3">The sequence shown here is derived from an EMBL/GenBank/DDBJ whole genome shotgun (WGS) entry which is preliminary data.</text>
</comment>
<dbReference type="InterPro" id="IPR036271">
    <property type="entry name" value="Tet_transcr_reg_TetR-rel_C_sf"/>
</dbReference>
<protein>
    <recommendedName>
        <fullName evidence="2">BetI-type transcriptional repressor C-terminal domain-containing protein</fullName>
    </recommendedName>
</protein>
<dbReference type="Gene3D" id="1.10.357.10">
    <property type="entry name" value="Tetracycline Repressor, domain 2"/>
    <property type="match status" value="1"/>
</dbReference>
<proteinExistence type="predicted"/>
<dbReference type="InterPro" id="IPR039538">
    <property type="entry name" value="BetI_C"/>
</dbReference>
<dbReference type="EMBL" id="JACHLY010000002">
    <property type="protein sequence ID" value="MBB6001032.1"/>
    <property type="molecule type" value="Genomic_DNA"/>
</dbReference>
<feature type="domain" description="BetI-type transcriptional repressor C-terminal" evidence="2">
    <location>
        <begin position="14"/>
        <end position="61"/>
    </location>
</feature>